<dbReference type="SUPFAM" id="SSF117074">
    <property type="entry name" value="Hypothetical protein PA1324"/>
    <property type="match status" value="1"/>
</dbReference>
<organism evidence="1 2">
    <name type="scientific">Bizionia argentinensis JUB59</name>
    <dbReference type="NCBI Taxonomy" id="1046627"/>
    <lineage>
        <taxon>Bacteria</taxon>
        <taxon>Pseudomonadati</taxon>
        <taxon>Bacteroidota</taxon>
        <taxon>Flavobacteriia</taxon>
        <taxon>Flavobacteriales</taxon>
        <taxon>Flavobacteriaceae</taxon>
        <taxon>Bizionia</taxon>
    </lineage>
</organism>
<evidence type="ECO:0000313" key="2">
    <source>
        <dbReference type="Proteomes" id="UP000003730"/>
    </source>
</evidence>
<protein>
    <recommendedName>
        <fullName evidence="3">SD-repeat containing protein B domain-containing protein</fullName>
    </recommendedName>
</protein>
<sequence>MVLFCLFSGYAQDKSKLGFYFETDTISVEQGQSFINFLVLKNASDQDITLQNIQSQEKYSGLLLSTQPYYTILKGEKKRLPIKFIANVDFMKMKSPDIIYQLSYLKGAKLQSLEASFFIERNEEKQIALYSFSRDNYINPTQTESTFSVFVENRGYSKRSVKLSFQSTPENLDIQPKEIIVSLEGQEKRLVEFQVSVRERNNIYPDYNVTVKATDLITNENVGNTYLKLVVLSNNRQVKPSYGGQMGENFVELAYNEQSSGFNYMQFKGNTSFSVSKDIKATLNVATDYYLNENKYNLYDTWLEVESKKSLLRIGNIYANEYDYSVSGRGVLFGTQIGEKKIEVFALENNYNLYGTYFSESKGANISGAKYQFGTENAFSGKVSYLFDHNPRLGIDSHLAHGSTTFKLNSIHSFQVDAGISHEKGVVYQDENSGASARLNYRSQIGNWDFQSTNSLASKSYAGLNRGSYNFNQNLGYEFAKRQRIFLQYQNSQINPEYITLQNSPQGSIYFRPQYFYSTQSAQLGYQFVLANWNILLAPEVEKQKNISNFSSNELLSYRLRSNISTTFGEHGINLSLEYSNSKAAFNSEWFESFKSNISYRYKNISLTGSLQVNPQNVIDLNSYNNGSEEFTNYNIYASYNFQNDNRSLTGSISAGTNFSGLYNNQNHNVSGNLEYKISPSWAATGYGNYSSYQSNDAYGYAADNYQFSVGIKKYFIKATMAGNHKVRLQLYDDTNSNGILDASESVLTNERVKLDDFVAITDKNGKVIFQNVPSGNYKLEVNRSAGLQLMMDPMIVVDRNVKLEVGLIKNKRITGKLVEIKQAYDVLDTDVRGVIIYARNQAGEIQTTVVNQNNEFEFFLKDEVYDIYIQNDKYNYSESLKRIDVKNSPEIKILIFEYSKKDTTIKVKKF</sequence>
<reference evidence="1 2" key="1">
    <citation type="journal article" date="2008" name="Int. J. Syst. Evol. Microbiol.">
        <title>Bizionia argentinensis sp. nov., isolated from surface marine water in Antarctica.</title>
        <authorList>
            <person name="Bercovich A."/>
            <person name="Vazquez S.C."/>
            <person name="Yankilevich P."/>
            <person name="Coria S.H."/>
            <person name="Foti M."/>
            <person name="Hernandez E."/>
            <person name="Vidal A."/>
            <person name="Ruberto L."/>
            <person name="Melo C."/>
            <person name="Marenssi S."/>
            <person name="Criscuolo M."/>
            <person name="Memoli M."/>
            <person name="Arguelles M."/>
            <person name="Mac Cormack W.P."/>
        </authorList>
    </citation>
    <scope>NUCLEOTIDE SEQUENCE [LARGE SCALE GENOMIC DNA]</scope>
    <source>
        <strain evidence="1 2">JUB59</strain>
    </source>
</reference>
<dbReference type="AlphaFoldDB" id="G2EAH6"/>
<dbReference type="eggNOG" id="ENOG502Z9EE">
    <property type="taxonomic scope" value="Bacteria"/>
</dbReference>
<dbReference type="STRING" id="1046627.BZARG_2168"/>
<keyword evidence="2" id="KW-1185">Reference proteome</keyword>
<accession>G2EAH6</accession>
<comment type="caution">
    <text evidence="1">The sequence shown here is derived from an EMBL/GenBank/DDBJ whole genome shotgun (WGS) entry which is preliminary data.</text>
</comment>
<dbReference type="OrthoDB" id="908824at2"/>
<name>G2EAH6_9FLAO</name>
<dbReference type="InterPro" id="IPR013783">
    <property type="entry name" value="Ig-like_fold"/>
</dbReference>
<proteinExistence type="predicted"/>
<gene>
    <name evidence="1" type="ORF">BZARG_2168</name>
</gene>
<dbReference type="Gene3D" id="2.60.40.10">
    <property type="entry name" value="Immunoglobulins"/>
    <property type="match status" value="1"/>
</dbReference>
<evidence type="ECO:0000313" key="1">
    <source>
        <dbReference type="EMBL" id="EGV44582.2"/>
    </source>
</evidence>
<evidence type="ECO:0008006" key="3">
    <source>
        <dbReference type="Google" id="ProtNLM"/>
    </source>
</evidence>
<dbReference type="EMBL" id="AFXZ01000005">
    <property type="protein sequence ID" value="EGV44582.2"/>
    <property type="molecule type" value="Genomic_DNA"/>
</dbReference>
<dbReference type="Proteomes" id="UP000003730">
    <property type="component" value="Unassembled WGS sequence"/>
</dbReference>